<feature type="compositionally biased region" description="Pro residues" evidence="1">
    <location>
        <begin position="198"/>
        <end position="210"/>
    </location>
</feature>
<feature type="compositionally biased region" description="Basic and acidic residues" evidence="1">
    <location>
        <begin position="21"/>
        <end position="47"/>
    </location>
</feature>
<feature type="region of interest" description="Disordered" evidence="1">
    <location>
        <begin position="261"/>
        <end position="281"/>
    </location>
</feature>
<proteinExistence type="predicted"/>
<name>A0ABY4SR19_9CAUL</name>
<dbReference type="Proteomes" id="UP001055429">
    <property type="component" value="Chromosome"/>
</dbReference>
<gene>
    <name evidence="2" type="ORF">M8231_15260</name>
</gene>
<keyword evidence="3" id="KW-1185">Reference proteome</keyword>
<reference evidence="2" key="1">
    <citation type="submission" date="2022-05" db="EMBL/GenBank/DDBJ databases">
        <title>Brevundimonas albigilva TT17 genome sequence.</title>
        <authorList>
            <person name="Lee K."/>
            <person name="Son H."/>
        </authorList>
    </citation>
    <scope>NUCLEOTIDE SEQUENCE</scope>
    <source>
        <strain evidence="2">TT17</strain>
    </source>
</reference>
<evidence type="ECO:0000313" key="2">
    <source>
        <dbReference type="EMBL" id="URI15130.1"/>
    </source>
</evidence>
<evidence type="ECO:0000313" key="3">
    <source>
        <dbReference type="Proteomes" id="UP001055429"/>
    </source>
</evidence>
<protein>
    <recommendedName>
        <fullName evidence="4">Terminase small subunit</fullName>
    </recommendedName>
</protein>
<sequence length="281" mass="30910">MERDEDRRPGCGPDDAGSGWDDGRAPYDYWDGRLTNEDFVDRPRNEGSCDEGFSDDPPRPDAPRDPARPLYDGRPVRDPYDRGGGYRRVSEAAWARAREEYLQGESCPTVCARHGMAESTFRQRAKAGGWRRIDQPDPEPVDLDAEEEAGLLDYAQMARHALVRLNRAVLRGRVAEAAGWMRLHTRLSDLARAADGTPPAPKPAPKPAKTPDPQATAMAKARTVQTLVRAVADLDPADPTGRRLIDKSLEVLDALERAPISDDSLYSDGGFPDAEPETGPP</sequence>
<feature type="region of interest" description="Disordered" evidence="1">
    <location>
        <begin position="1"/>
        <end position="83"/>
    </location>
</feature>
<dbReference type="RefSeq" id="WP_250201877.1">
    <property type="nucleotide sequence ID" value="NZ_CP097649.1"/>
</dbReference>
<feature type="region of interest" description="Disordered" evidence="1">
    <location>
        <begin position="192"/>
        <end position="221"/>
    </location>
</feature>
<evidence type="ECO:0000256" key="1">
    <source>
        <dbReference type="SAM" id="MobiDB-lite"/>
    </source>
</evidence>
<dbReference type="EMBL" id="CP097649">
    <property type="protein sequence ID" value="URI15130.1"/>
    <property type="molecule type" value="Genomic_DNA"/>
</dbReference>
<accession>A0ABY4SR19</accession>
<organism evidence="2 3">
    <name type="scientific">Brevundimonas albigilva</name>
    <dbReference type="NCBI Taxonomy" id="1312364"/>
    <lineage>
        <taxon>Bacteria</taxon>
        <taxon>Pseudomonadati</taxon>
        <taxon>Pseudomonadota</taxon>
        <taxon>Alphaproteobacteria</taxon>
        <taxon>Caulobacterales</taxon>
        <taxon>Caulobacteraceae</taxon>
        <taxon>Brevundimonas</taxon>
    </lineage>
</organism>
<evidence type="ECO:0008006" key="4">
    <source>
        <dbReference type="Google" id="ProtNLM"/>
    </source>
</evidence>
<feature type="compositionally biased region" description="Basic and acidic residues" evidence="1">
    <location>
        <begin position="56"/>
        <end position="67"/>
    </location>
</feature>